<dbReference type="Proteomes" id="UP000294513">
    <property type="component" value="Unassembled WGS sequence"/>
</dbReference>
<evidence type="ECO:0000313" key="3">
    <source>
        <dbReference type="Proteomes" id="UP000294513"/>
    </source>
</evidence>
<evidence type="ECO:0000313" key="2">
    <source>
        <dbReference type="EMBL" id="TDD62621.1"/>
    </source>
</evidence>
<dbReference type="GO" id="GO:0016491">
    <property type="term" value="F:oxidoreductase activity"/>
    <property type="evidence" value="ECO:0007669"/>
    <property type="project" value="InterPro"/>
</dbReference>
<dbReference type="PANTHER" id="PTHR13887:SF41">
    <property type="entry name" value="THIOREDOXIN SUPERFAMILY PROTEIN"/>
    <property type="match status" value="1"/>
</dbReference>
<dbReference type="PANTHER" id="PTHR13887">
    <property type="entry name" value="GLUTATHIONE S-TRANSFERASE KAPPA"/>
    <property type="match status" value="1"/>
</dbReference>
<organism evidence="2 3">
    <name type="scientific">Actinomadura rubrisoli</name>
    <dbReference type="NCBI Taxonomy" id="2530368"/>
    <lineage>
        <taxon>Bacteria</taxon>
        <taxon>Bacillati</taxon>
        <taxon>Actinomycetota</taxon>
        <taxon>Actinomycetes</taxon>
        <taxon>Streptosporangiales</taxon>
        <taxon>Thermomonosporaceae</taxon>
        <taxon>Actinomadura</taxon>
    </lineage>
</organism>
<dbReference type="Pfam" id="PF01323">
    <property type="entry name" value="DSBA"/>
    <property type="match status" value="1"/>
</dbReference>
<dbReference type="EMBL" id="SMKU01000523">
    <property type="protein sequence ID" value="TDD62621.1"/>
    <property type="molecule type" value="Genomic_DNA"/>
</dbReference>
<comment type="caution">
    <text evidence="2">The sequence shown here is derived from an EMBL/GenBank/DDBJ whole genome shotgun (WGS) entry which is preliminary data.</text>
</comment>
<dbReference type="InterPro" id="IPR036249">
    <property type="entry name" value="Thioredoxin-like_sf"/>
</dbReference>
<keyword evidence="3" id="KW-1185">Reference proteome</keyword>
<name>A0A4R4ZU16_9ACTN</name>
<sequence length="227" mass="25079">MLTEIWSDMNCPWCFIGKRRFDKALAAFEHAGEIEIRWRCPRVDPTASKDGSETLPQAMMRKHQLPLEKVLQMLEQVTVLAAAEGLEYRLPEARPVDTFDAHRCVRHAGRYGLASEMMDRLSRAYAMEGRSLADHEELARLAADVGLDAGETRRMLAGGGHADDVLGDVERAAVFGIHAAPTYVFNEKYAVMGAEPTEYFLAAIRQVWAEGGSAGGGSARQGEARTR</sequence>
<dbReference type="OrthoDB" id="9799122at2"/>
<dbReference type="SUPFAM" id="SSF52833">
    <property type="entry name" value="Thioredoxin-like"/>
    <property type="match status" value="1"/>
</dbReference>
<evidence type="ECO:0000259" key="1">
    <source>
        <dbReference type="Pfam" id="PF01323"/>
    </source>
</evidence>
<dbReference type="Gene3D" id="3.40.30.10">
    <property type="entry name" value="Glutaredoxin"/>
    <property type="match status" value="1"/>
</dbReference>
<dbReference type="CDD" id="cd03024">
    <property type="entry name" value="DsbA_FrnE"/>
    <property type="match status" value="1"/>
</dbReference>
<dbReference type="RefSeq" id="WP_131903402.1">
    <property type="nucleotide sequence ID" value="NZ_SMKU01000523.1"/>
</dbReference>
<proteinExistence type="predicted"/>
<reference evidence="2 3" key="1">
    <citation type="submission" date="2019-03" db="EMBL/GenBank/DDBJ databases">
        <title>Draft genome sequences of novel Actinobacteria.</title>
        <authorList>
            <person name="Sahin N."/>
            <person name="Ay H."/>
            <person name="Saygin H."/>
        </authorList>
    </citation>
    <scope>NUCLEOTIDE SEQUENCE [LARGE SCALE GENOMIC DNA]</scope>
    <source>
        <strain evidence="2 3">H3C3</strain>
    </source>
</reference>
<accession>A0A4R4ZU16</accession>
<protein>
    <submittedName>
        <fullName evidence="2">DsbA family oxidoreductase</fullName>
    </submittedName>
</protein>
<feature type="domain" description="DSBA-like thioredoxin" evidence="1">
    <location>
        <begin position="4"/>
        <end position="204"/>
    </location>
</feature>
<gene>
    <name evidence="2" type="ORF">E1298_44470</name>
</gene>
<dbReference type="InterPro" id="IPR001853">
    <property type="entry name" value="DSBA-like_thioredoxin_dom"/>
</dbReference>
<dbReference type="AlphaFoldDB" id="A0A4R4ZU16"/>